<evidence type="ECO:0000259" key="1">
    <source>
        <dbReference type="Pfam" id="PF01370"/>
    </source>
</evidence>
<dbReference type="InterPro" id="IPR036291">
    <property type="entry name" value="NAD(P)-bd_dom_sf"/>
</dbReference>
<accession>A0AA41BWX7</accession>
<name>A0AA41BWX7_9GAMM</name>
<dbReference type="SUPFAM" id="SSF51735">
    <property type="entry name" value="NAD(P)-binding Rossmann-fold domains"/>
    <property type="match status" value="1"/>
</dbReference>
<comment type="caution">
    <text evidence="2">The sequence shown here is derived from an EMBL/GenBank/DDBJ whole genome shotgun (WGS) entry which is preliminary data.</text>
</comment>
<dbReference type="Gene3D" id="3.40.50.720">
    <property type="entry name" value="NAD(P)-binding Rossmann-like Domain"/>
    <property type="match status" value="1"/>
</dbReference>
<dbReference type="InterPro" id="IPR051783">
    <property type="entry name" value="NAD(P)-dependent_oxidoreduct"/>
</dbReference>
<dbReference type="PANTHER" id="PTHR48079">
    <property type="entry name" value="PROTEIN YEEZ"/>
    <property type="match status" value="1"/>
</dbReference>
<organism evidence="2 3">
    <name type="scientific">Rouxiella silvae</name>
    <dbReference type="NCBI Taxonomy" id="1646373"/>
    <lineage>
        <taxon>Bacteria</taxon>
        <taxon>Pseudomonadati</taxon>
        <taxon>Pseudomonadota</taxon>
        <taxon>Gammaproteobacteria</taxon>
        <taxon>Enterobacterales</taxon>
        <taxon>Yersiniaceae</taxon>
        <taxon>Rouxiella</taxon>
    </lineage>
</organism>
<reference evidence="2" key="2">
    <citation type="submission" date="2022-09" db="EMBL/GenBank/DDBJ databases">
        <title>Rouxiella aceris sp. nov., isolated from tree sap and emended description of the genus Rhouxiella.</title>
        <authorList>
            <person name="Kim I.S."/>
        </authorList>
    </citation>
    <scope>NUCLEOTIDE SEQUENCE</scope>
    <source>
        <strain evidence="2">SAP-2</strain>
    </source>
</reference>
<dbReference type="GO" id="GO:0005737">
    <property type="term" value="C:cytoplasm"/>
    <property type="evidence" value="ECO:0007669"/>
    <property type="project" value="TreeGrafter"/>
</dbReference>
<protein>
    <submittedName>
        <fullName evidence="2">SDR family oxidoreductase</fullName>
    </submittedName>
</protein>
<dbReference type="Pfam" id="PF01370">
    <property type="entry name" value="Epimerase"/>
    <property type="match status" value="1"/>
</dbReference>
<dbReference type="EMBL" id="JADMKS010000005">
    <property type="protein sequence ID" value="MBF6637635.1"/>
    <property type="molecule type" value="Genomic_DNA"/>
</dbReference>
<proteinExistence type="predicted"/>
<gene>
    <name evidence="2" type="ORF">ITX54_13305</name>
</gene>
<dbReference type="CDD" id="cd05262">
    <property type="entry name" value="SDR_a7"/>
    <property type="match status" value="1"/>
</dbReference>
<dbReference type="Proteomes" id="UP000705283">
    <property type="component" value="Unassembled WGS sequence"/>
</dbReference>
<dbReference type="GO" id="GO:0004029">
    <property type="term" value="F:aldehyde dehydrogenase (NAD+) activity"/>
    <property type="evidence" value="ECO:0007669"/>
    <property type="project" value="TreeGrafter"/>
</dbReference>
<dbReference type="RefSeq" id="WP_194978185.1">
    <property type="nucleotide sequence ID" value="NZ_JADMKS010000005.1"/>
</dbReference>
<dbReference type="PANTHER" id="PTHR48079:SF6">
    <property type="entry name" value="NAD(P)-BINDING DOMAIN-CONTAINING PROTEIN-RELATED"/>
    <property type="match status" value="1"/>
</dbReference>
<sequence length="295" mass="31908">MRIFVTGATGFLGTAIVNELIHAGHQVLGLTRSEEGAQLLTSRGVDVHFGDIEDLESLRRGVEQSDGVIHTAFNHDFSTFVANCEADRQAVEAMGSVLKGSTRPFVMTSVAALGAKGPGQVATEKTFNLDSPIVRRISELEADKLVKEGVHVSVVRLPQVHDTLKQGLITYLISMAREKGVSAYVGQGDKRWAAVHLSDCARLYVLALERNSAGSRYNAVAEEGVSHKQIAEAIALGLNVPLESIDSESANSHFSWLAPFMSSDMSASSTITQKLLEWSPTGPDLISDLQQMDYR</sequence>
<evidence type="ECO:0000313" key="3">
    <source>
        <dbReference type="Proteomes" id="UP000705283"/>
    </source>
</evidence>
<dbReference type="InterPro" id="IPR001509">
    <property type="entry name" value="Epimerase_deHydtase"/>
</dbReference>
<feature type="domain" description="NAD-dependent epimerase/dehydratase" evidence="1">
    <location>
        <begin position="3"/>
        <end position="218"/>
    </location>
</feature>
<dbReference type="AlphaFoldDB" id="A0AA41BWX7"/>
<reference evidence="2" key="1">
    <citation type="submission" date="2020-11" db="EMBL/GenBank/DDBJ databases">
        <authorList>
            <person name="Lee S.D."/>
        </authorList>
    </citation>
    <scope>NUCLEOTIDE SEQUENCE</scope>
    <source>
        <strain evidence="2">SAP-2</strain>
    </source>
</reference>
<evidence type="ECO:0000313" key="2">
    <source>
        <dbReference type="EMBL" id="MBF6637635.1"/>
    </source>
</evidence>